<protein>
    <submittedName>
        <fullName evidence="1">Uncharacterized protein</fullName>
    </submittedName>
</protein>
<proteinExistence type="predicted"/>
<dbReference type="EMBL" id="JAANYQ010000008">
    <property type="protein sequence ID" value="KAF4122738.1"/>
    <property type="molecule type" value="Genomic_DNA"/>
</dbReference>
<name>A0A9P4YTC5_9HYPO</name>
<sequence>MGFLDSLLAGCAVEERGSRAVKPPLPSLIASPGLNETSLEIQTPHVIAGAFIAAFAAAVADRLGNQLLAHYYLTGQRIVINLDRVIDGLIADFTREFWDELWDFYYASNAQHARQLSLLFRGPIRQLIMILLGPELARCILDIIGPGLSRRINSWSQSAGAGVPLEMSVQLIMRWWALEYPSHSPGGSPDEIARTICSRTVAGTSFKTLITRIKKVLYTPHHVQKHLIDSAAWHILMRRPFRPPSDGFHVWQLRLECDPRQRIADCGGSTAHIGSLPVIVGTVNECYPTTIAEYSARNWPRCGSILMGCLGEALAKATTPAHTMHEQETGGMSLWDGGYSAAAMSHGLRAIHVEVEAAFIRLTVCARAPAMIELMRQVAWTCAALSSSPFPDALSECRLQVSDWAYTDDATSVSCSLAHHEVAPEQGSAWLQQRRGAVVVPGFPIEEDRIYHFQPNMI</sequence>
<dbReference type="GeneID" id="55973268"/>
<accession>A0A9P4YTC5</accession>
<dbReference type="OrthoDB" id="1577640at2759"/>
<dbReference type="RefSeq" id="XP_035321390.1">
    <property type="nucleotide sequence ID" value="XM_035469010.1"/>
</dbReference>
<dbReference type="AlphaFoldDB" id="A0A9P4YTC5"/>
<organism evidence="1 2">
    <name type="scientific">Geosmithia morbida</name>
    <dbReference type="NCBI Taxonomy" id="1094350"/>
    <lineage>
        <taxon>Eukaryota</taxon>
        <taxon>Fungi</taxon>
        <taxon>Dikarya</taxon>
        <taxon>Ascomycota</taxon>
        <taxon>Pezizomycotina</taxon>
        <taxon>Sordariomycetes</taxon>
        <taxon>Hypocreomycetidae</taxon>
        <taxon>Hypocreales</taxon>
        <taxon>Bionectriaceae</taxon>
        <taxon>Geosmithia</taxon>
    </lineage>
</organism>
<evidence type="ECO:0000313" key="1">
    <source>
        <dbReference type="EMBL" id="KAF4122738.1"/>
    </source>
</evidence>
<dbReference type="Proteomes" id="UP000749293">
    <property type="component" value="Unassembled WGS sequence"/>
</dbReference>
<keyword evidence="2" id="KW-1185">Reference proteome</keyword>
<reference evidence="1" key="1">
    <citation type="submission" date="2020-03" db="EMBL/GenBank/DDBJ databases">
        <title>Site-based positive gene gene selection in Geosmithia morbida across the United States reveals a broad range of putative effectors and factors for local host and environmental adapation.</title>
        <authorList>
            <person name="Onufrak A."/>
            <person name="Murdoch R.W."/>
            <person name="Gazis R."/>
            <person name="Huff M."/>
            <person name="Staton M."/>
            <person name="Klingeman W."/>
            <person name="Hadziabdic D."/>
        </authorList>
    </citation>
    <scope>NUCLEOTIDE SEQUENCE</scope>
    <source>
        <strain evidence="1">1262</strain>
    </source>
</reference>
<evidence type="ECO:0000313" key="2">
    <source>
        <dbReference type="Proteomes" id="UP000749293"/>
    </source>
</evidence>
<gene>
    <name evidence="1" type="ORF">GMORB2_7045</name>
</gene>
<comment type="caution">
    <text evidence="1">The sequence shown here is derived from an EMBL/GenBank/DDBJ whole genome shotgun (WGS) entry which is preliminary data.</text>
</comment>